<evidence type="ECO:0000256" key="2">
    <source>
        <dbReference type="ARBA" id="ARBA00009446"/>
    </source>
</evidence>
<dbReference type="SMART" id="SM00437">
    <property type="entry name" value="TOP1Ac"/>
    <property type="match status" value="1"/>
</dbReference>
<dbReference type="Gene3D" id="2.70.20.10">
    <property type="entry name" value="Topoisomerase I, domain 3"/>
    <property type="match status" value="1"/>
</dbReference>
<evidence type="ECO:0000256" key="8">
    <source>
        <dbReference type="ARBA" id="ARBA00031985"/>
    </source>
</evidence>
<dbReference type="InterPro" id="IPR013825">
    <property type="entry name" value="Topo_IA_cen_sub2"/>
</dbReference>
<dbReference type="InterPro" id="IPR013824">
    <property type="entry name" value="Topo_IA_cen_sub1"/>
</dbReference>
<proteinExistence type="inferred from homology"/>
<dbReference type="EMBL" id="JACOPG010000004">
    <property type="protein sequence ID" value="MBC5687078.1"/>
    <property type="molecule type" value="Genomic_DNA"/>
</dbReference>
<organism evidence="13 14">
    <name type="scientific">Roseburia lenta</name>
    <dbReference type="NCBI Taxonomy" id="2763061"/>
    <lineage>
        <taxon>Bacteria</taxon>
        <taxon>Bacillati</taxon>
        <taxon>Bacillota</taxon>
        <taxon>Clostridia</taxon>
        <taxon>Lachnospirales</taxon>
        <taxon>Lachnospiraceae</taxon>
        <taxon>Roseburia</taxon>
    </lineage>
</organism>
<dbReference type="InterPro" id="IPR003601">
    <property type="entry name" value="Topo_IA_2"/>
</dbReference>
<dbReference type="RefSeq" id="WP_186854642.1">
    <property type="nucleotide sequence ID" value="NZ_JACOPG010000004.1"/>
</dbReference>
<evidence type="ECO:0000256" key="9">
    <source>
        <dbReference type="ARBA" id="ARBA00032235"/>
    </source>
</evidence>
<dbReference type="PROSITE" id="PS50880">
    <property type="entry name" value="TOPRIM"/>
    <property type="match status" value="1"/>
</dbReference>
<dbReference type="Pfam" id="PF01131">
    <property type="entry name" value="Topoisom_bac"/>
    <property type="match status" value="1"/>
</dbReference>
<evidence type="ECO:0000259" key="11">
    <source>
        <dbReference type="PROSITE" id="PS50880"/>
    </source>
</evidence>
<evidence type="ECO:0000313" key="14">
    <source>
        <dbReference type="Proteomes" id="UP000643810"/>
    </source>
</evidence>
<dbReference type="Pfam" id="PF01751">
    <property type="entry name" value="Toprim"/>
    <property type="match status" value="1"/>
</dbReference>
<gene>
    <name evidence="13" type="ORF">H8R94_10760</name>
</gene>
<accession>A0ABR7GIG6</accession>
<evidence type="ECO:0000256" key="6">
    <source>
        <dbReference type="ARBA" id="ARBA00023235"/>
    </source>
</evidence>
<dbReference type="InterPro" id="IPR003602">
    <property type="entry name" value="Topo_IA_DNA-bd_dom"/>
</dbReference>
<dbReference type="InterPro" id="IPR006171">
    <property type="entry name" value="TOPRIM_dom"/>
</dbReference>
<dbReference type="InterPro" id="IPR023406">
    <property type="entry name" value="Topo_IA_AS"/>
</dbReference>
<comment type="similarity">
    <text evidence="2">Belongs to the type IA topoisomerase family.</text>
</comment>
<dbReference type="PRINTS" id="PR00417">
    <property type="entry name" value="PRTPISMRASEI"/>
</dbReference>
<dbReference type="CDD" id="cd03362">
    <property type="entry name" value="TOPRIM_TopoIA_TopoIII"/>
    <property type="match status" value="1"/>
</dbReference>
<evidence type="ECO:0000259" key="12">
    <source>
        <dbReference type="PROSITE" id="PS52039"/>
    </source>
</evidence>
<dbReference type="Gene3D" id="3.40.50.140">
    <property type="match status" value="1"/>
</dbReference>
<evidence type="ECO:0000256" key="10">
    <source>
        <dbReference type="ARBA" id="ARBA00032877"/>
    </source>
</evidence>
<name>A0ABR7GIG6_9FIRM</name>
<evidence type="ECO:0000256" key="1">
    <source>
        <dbReference type="ARBA" id="ARBA00000213"/>
    </source>
</evidence>
<dbReference type="InterPro" id="IPR000380">
    <property type="entry name" value="Topo_IA"/>
</dbReference>
<dbReference type="Gene3D" id="1.10.460.10">
    <property type="entry name" value="Topoisomerase I, domain 2"/>
    <property type="match status" value="1"/>
</dbReference>
<keyword evidence="14" id="KW-1185">Reference proteome</keyword>
<keyword evidence="6" id="KW-0413">Isomerase</keyword>
<evidence type="ECO:0000256" key="5">
    <source>
        <dbReference type="ARBA" id="ARBA00023125"/>
    </source>
</evidence>
<keyword evidence="5" id="KW-0238">DNA-binding</keyword>
<feature type="domain" description="Toprim" evidence="11">
    <location>
        <begin position="3"/>
        <end position="136"/>
    </location>
</feature>
<dbReference type="SMART" id="SM00436">
    <property type="entry name" value="TOP1Bc"/>
    <property type="match status" value="1"/>
</dbReference>
<dbReference type="InterPro" id="IPR013497">
    <property type="entry name" value="Topo_IA_cen"/>
</dbReference>
<comment type="catalytic activity">
    <reaction evidence="1">
        <text>ATP-independent breakage of single-stranded DNA, followed by passage and rejoining.</text>
        <dbReference type="EC" id="5.6.2.1"/>
    </reaction>
</comment>
<dbReference type="PROSITE" id="PS00396">
    <property type="entry name" value="TOPO_IA_1"/>
    <property type="match status" value="1"/>
</dbReference>
<protein>
    <recommendedName>
        <fullName evidence="3">DNA topoisomerase</fullName>
        <ecNumber evidence="3">5.6.2.1</ecNumber>
    </recommendedName>
    <alternativeName>
        <fullName evidence="10">Omega-protein</fullName>
    </alternativeName>
    <alternativeName>
        <fullName evidence="9">Relaxing enzyme</fullName>
    </alternativeName>
    <alternativeName>
        <fullName evidence="7">Swivelase</fullName>
    </alternativeName>
    <alternativeName>
        <fullName evidence="8">Untwisting enzyme</fullName>
    </alternativeName>
</protein>
<dbReference type="InterPro" id="IPR034144">
    <property type="entry name" value="TOPRIM_TopoIII"/>
</dbReference>
<dbReference type="SMART" id="SM00493">
    <property type="entry name" value="TOPRIM"/>
    <property type="match status" value="1"/>
</dbReference>
<dbReference type="InterPro" id="IPR023405">
    <property type="entry name" value="Topo_IA_core_domain"/>
</dbReference>
<reference evidence="13 14" key="1">
    <citation type="submission" date="2020-08" db="EMBL/GenBank/DDBJ databases">
        <title>Genome public.</title>
        <authorList>
            <person name="Liu C."/>
            <person name="Sun Q."/>
        </authorList>
    </citation>
    <scope>NUCLEOTIDE SEQUENCE [LARGE SCALE GENOMIC DNA]</scope>
    <source>
        <strain evidence="13 14">NSJ-9</strain>
    </source>
</reference>
<dbReference type="Proteomes" id="UP000643810">
    <property type="component" value="Unassembled WGS sequence"/>
</dbReference>
<dbReference type="SUPFAM" id="SSF56712">
    <property type="entry name" value="Prokaryotic type I DNA topoisomerase"/>
    <property type="match status" value="1"/>
</dbReference>
<evidence type="ECO:0000256" key="4">
    <source>
        <dbReference type="ARBA" id="ARBA00023029"/>
    </source>
</evidence>
<feature type="domain" description="Topo IA-type catalytic" evidence="12">
    <location>
        <begin position="155"/>
        <end position="669"/>
    </location>
</feature>
<dbReference type="Gene3D" id="1.10.290.10">
    <property type="entry name" value="Topoisomerase I, domain 4"/>
    <property type="match status" value="1"/>
</dbReference>
<dbReference type="PANTHER" id="PTHR11390">
    <property type="entry name" value="PROKARYOTIC DNA TOPOISOMERASE"/>
    <property type="match status" value="1"/>
</dbReference>
<dbReference type="EC" id="5.6.2.1" evidence="3"/>
<dbReference type="PANTHER" id="PTHR11390:SF21">
    <property type="entry name" value="DNA TOPOISOMERASE 3-ALPHA"/>
    <property type="match status" value="1"/>
</dbReference>
<sequence>MGKSLFIAEKPSVAQQFGAALGENLSRRDGYLEGEHMVITWCVGHLVTMSYPDVYDEKYKKWRLETLPFLPTEFKYEVISSSAKQYGIVTSLMKRDDVDTIYVCTDSGREGEYIYRLVEQMSGVTGKVRKRVWIDSQTEEEILRGVKEAKDLSEYDNLSDAAYLRAKEDYLMGINFSRLLSIRYGNSMANFLNEKYCVVSVGRVMTCVLGMIVRREREIRNFEKTPFYRVLAGVDVAGANLSMEWKAVVGSRYENSPLLYKENGFKEMASAVKLIEETLEMEPGSAVLDEERRIMGQAKGSIEKIEKKKEKKKPPLLYNLAELQNDCSKFFKISPDETLAVVQELYEKKLVTYPRTDARVLSTAVAKEIHKNIRGLLGIPGVRDYAQTILDQEMYKGLAKTRYVNDKQITDHYAIIPTGQGLSALKGLNSRAVYIYETIVRRFLAIFYPPAEYEKLNFTIKSGSEYFFASEKYLKEPGYLSLMEYSFRKKKTATADAKEAAAVDNGSEENEGEEDENLNINMAEVLAQIKKGDEVGIGSMQIKEGETSPPKRYNSGAMILAMENAGQLIEDEELRSQIKGSGIGTSATRAEILKKLVNNKYIALNKKTQIYTPTLQGEMIFDVVNASIPSLLNPELTASWEKGLTYVADGEITADEYMVKLENFIKQKTARVLANNNQYAMQGMYRAAAQYYKK</sequence>
<comment type="caution">
    <text evidence="13">The sequence shown here is derived from an EMBL/GenBank/DDBJ whole genome shotgun (WGS) entry which is preliminary data.</text>
</comment>
<dbReference type="InterPro" id="IPR013826">
    <property type="entry name" value="Topo_IA_cen_sub3"/>
</dbReference>
<evidence type="ECO:0000256" key="7">
    <source>
        <dbReference type="ARBA" id="ARBA00030003"/>
    </source>
</evidence>
<keyword evidence="4" id="KW-0799">Topoisomerase</keyword>
<evidence type="ECO:0000313" key="13">
    <source>
        <dbReference type="EMBL" id="MBC5687078.1"/>
    </source>
</evidence>
<evidence type="ECO:0000256" key="3">
    <source>
        <dbReference type="ARBA" id="ARBA00012891"/>
    </source>
</evidence>
<dbReference type="PROSITE" id="PS52039">
    <property type="entry name" value="TOPO_IA_2"/>
    <property type="match status" value="1"/>
</dbReference>